<dbReference type="AlphaFoldDB" id="A0A3M7R9P1"/>
<dbReference type="OrthoDB" id="10442284at2759"/>
<organism evidence="1 2">
    <name type="scientific">Brachionus plicatilis</name>
    <name type="common">Marine rotifer</name>
    <name type="synonym">Brachionus muelleri</name>
    <dbReference type="NCBI Taxonomy" id="10195"/>
    <lineage>
        <taxon>Eukaryota</taxon>
        <taxon>Metazoa</taxon>
        <taxon>Spiralia</taxon>
        <taxon>Gnathifera</taxon>
        <taxon>Rotifera</taxon>
        <taxon>Eurotatoria</taxon>
        <taxon>Monogononta</taxon>
        <taxon>Pseudotrocha</taxon>
        <taxon>Ploima</taxon>
        <taxon>Brachionidae</taxon>
        <taxon>Brachionus</taxon>
    </lineage>
</organism>
<dbReference type="Proteomes" id="UP000276133">
    <property type="component" value="Unassembled WGS sequence"/>
</dbReference>
<comment type="caution">
    <text evidence="1">The sequence shown here is derived from an EMBL/GenBank/DDBJ whole genome shotgun (WGS) entry which is preliminary data.</text>
</comment>
<evidence type="ECO:0000313" key="2">
    <source>
        <dbReference type="Proteomes" id="UP000276133"/>
    </source>
</evidence>
<name>A0A3M7R9P1_BRAPC</name>
<protein>
    <submittedName>
        <fullName evidence="1">Uncharacterized protein</fullName>
    </submittedName>
</protein>
<dbReference type="EMBL" id="REGN01003885">
    <property type="protein sequence ID" value="RNA20256.1"/>
    <property type="molecule type" value="Genomic_DNA"/>
</dbReference>
<sequence length="180" mass="20836">MLVKKNPESSKMLSISNLSFQSQANRPTLTNFFKKWTYETNLTSPFAGLSGLKDNGVLMNNKYFYLNVISDLHIDSKVLPVFCVENNLSNYALKFLLCKDIESCINELISKTYDHFIGDLFNYLKDFRVIFKNINKTLEMSTPSSDPVYLIFKNMESIFCHKYDQAIEIMVNSNRSSMEE</sequence>
<proteinExistence type="predicted"/>
<reference evidence="1 2" key="1">
    <citation type="journal article" date="2018" name="Sci. Rep.">
        <title>Genomic signatures of local adaptation to the degree of environmental predictability in rotifers.</title>
        <authorList>
            <person name="Franch-Gras L."/>
            <person name="Hahn C."/>
            <person name="Garcia-Roger E.M."/>
            <person name="Carmona M.J."/>
            <person name="Serra M."/>
            <person name="Gomez A."/>
        </authorList>
    </citation>
    <scope>NUCLEOTIDE SEQUENCE [LARGE SCALE GENOMIC DNA]</scope>
    <source>
        <strain evidence="1">HYR1</strain>
    </source>
</reference>
<keyword evidence="2" id="KW-1185">Reference proteome</keyword>
<evidence type="ECO:0000313" key="1">
    <source>
        <dbReference type="EMBL" id="RNA20256.1"/>
    </source>
</evidence>
<accession>A0A3M7R9P1</accession>
<gene>
    <name evidence="1" type="ORF">BpHYR1_035578</name>
</gene>